<name>A0AAE0TZ96_9PEZI</name>
<accession>A0AAE0TZ96</accession>
<dbReference type="Proteomes" id="UP001285441">
    <property type="component" value="Unassembled WGS sequence"/>
</dbReference>
<reference evidence="2" key="2">
    <citation type="submission" date="2023-06" db="EMBL/GenBank/DDBJ databases">
        <authorList>
            <consortium name="Lawrence Berkeley National Laboratory"/>
            <person name="Haridas S."/>
            <person name="Hensen N."/>
            <person name="Bonometti L."/>
            <person name="Westerberg I."/>
            <person name="Brannstrom I.O."/>
            <person name="Guillou S."/>
            <person name="Cros-Aarteil S."/>
            <person name="Calhoun S."/>
            <person name="Kuo A."/>
            <person name="Mondo S."/>
            <person name="Pangilinan J."/>
            <person name="Riley R."/>
            <person name="LaButti K."/>
            <person name="Andreopoulos B."/>
            <person name="Lipzen A."/>
            <person name="Chen C."/>
            <person name="Yanf M."/>
            <person name="Daum C."/>
            <person name="Ng V."/>
            <person name="Clum A."/>
            <person name="Steindorff A."/>
            <person name="Ohm R."/>
            <person name="Martin F."/>
            <person name="Silar P."/>
            <person name="Natvig D."/>
            <person name="Lalanne C."/>
            <person name="Gautier V."/>
            <person name="Ament-velasquez S.L."/>
            <person name="Kruys A."/>
            <person name="Hutchinson M.I."/>
            <person name="Powell A.J."/>
            <person name="Barry K."/>
            <person name="Miller A.N."/>
            <person name="Grigoriev I.V."/>
            <person name="Debuchy R."/>
            <person name="Gladieux P."/>
            <person name="Thoren M.H."/>
            <person name="Johannesson H."/>
        </authorList>
    </citation>
    <scope>NUCLEOTIDE SEQUENCE</scope>
    <source>
        <strain evidence="2">CBS 232.78</strain>
    </source>
</reference>
<organism evidence="2 3">
    <name type="scientific">Podospora didyma</name>
    <dbReference type="NCBI Taxonomy" id="330526"/>
    <lineage>
        <taxon>Eukaryota</taxon>
        <taxon>Fungi</taxon>
        <taxon>Dikarya</taxon>
        <taxon>Ascomycota</taxon>
        <taxon>Pezizomycotina</taxon>
        <taxon>Sordariomycetes</taxon>
        <taxon>Sordariomycetidae</taxon>
        <taxon>Sordariales</taxon>
        <taxon>Podosporaceae</taxon>
        <taxon>Podospora</taxon>
    </lineage>
</organism>
<evidence type="ECO:0000313" key="2">
    <source>
        <dbReference type="EMBL" id="KAK3385041.1"/>
    </source>
</evidence>
<sequence>MVLLLRVFLPIVCRRTYSHRLRLGFYFRTLGNFHSKLSAGHQAARSNLNPRPRLSEPPKRKVQEKERQKEIR</sequence>
<feature type="compositionally biased region" description="Basic and acidic residues" evidence="1">
    <location>
        <begin position="53"/>
        <end position="72"/>
    </location>
</feature>
<dbReference type="AlphaFoldDB" id="A0AAE0TZ96"/>
<comment type="caution">
    <text evidence="2">The sequence shown here is derived from an EMBL/GenBank/DDBJ whole genome shotgun (WGS) entry which is preliminary data.</text>
</comment>
<feature type="region of interest" description="Disordered" evidence="1">
    <location>
        <begin position="39"/>
        <end position="72"/>
    </location>
</feature>
<dbReference type="EMBL" id="JAULSW010000004">
    <property type="protein sequence ID" value="KAK3385041.1"/>
    <property type="molecule type" value="Genomic_DNA"/>
</dbReference>
<reference evidence="2" key="1">
    <citation type="journal article" date="2023" name="Mol. Phylogenet. Evol.">
        <title>Genome-scale phylogeny and comparative genomics of the fungal order Sordariales.</title>
        <authorList>
            <person name="Hensen N."/>
            <person name="Bonometti L."/>
            <person name="Westerberg I."/>
            <person name="Brannstrom I.O."/>
            <person name="Guillou S."/>
            <person name="Cros-Aarteil S."/>
            <person name="Calhoun S."/>
            <person name="Haridas S."/>
            <person name="Kuo A."/>
            <person name="Mondo S."/>
            <person name="Pangilinan J."/>
            <person name="Riley R."/>
            <person name="LaButti K."/>
            <person name="Andreopoulos B."/>
            <person name="Lipzen A."/>
            <person name="Chen C."/>
            <person name="Yan M."/>
            <person name="Daum C."/>
            <person name="Ng V."/>
            <person name="Clum A."/>
            <person name="Steindorff A."/>
            <person name="Ohm R.A."/>
            <person name="Martin F."/>
            <person name="Silar P."/>
            <person name="Natvig D.O."/>
            <person name="Lalanne C."/>
            <person name="Gautier V."/>
            <person name="Ament-Velasquez S.L."/>
            <person name="Kruys A."/>
            <person name="Hutchinson M.I."/>
            <person name="Powell A.J."/>
            <person name="Barry K."/>
            <person name="Miller A.N."/>
            <person name="Grigoriev I.V."/>
            <person name="Debuchy R."/>
            <person name="Gladieux P."/>
            <person name="Hiltunen Thoren M."/>
            <person name="Johannesson H."/>
        </authorList>
    </citation>
    <scope>NUCLEOTIDE SEQUENCE</scope>
    <source>
        <strain evidence="2">CBS 232.78</strain>
    </source>
</reference>
<protein>
    <submittedName>
        <fullName evidence="2">Uncharacterized protein</fullName>
    </submittedName>
</protein>
<evidence type="ECO:0000256" key="1">
    <source>
        <dbReference type="SAM" id="MobiDB-lite"/>
    </source>
</evidence>
<proteinExistence type="predicted"/>
<evidence type="ECO:0000313" key="3">
    <source>
        <dbReference type="Proteomes" id="UP001285441"/>
    </source>
</evidence>
<keyword evidence="3" id="KW-1185">Reference proteome</keyword>
<gene>
    <name evidence="2" type="ORF">B0H63DRAFT_472220</name>
</gene>